<keyword evidence="3" id="KW-1185">Reference proteome</keyword>
<sequence length="74" mass="8363">MRPSHRLRSPSASCHELVSWKRTSASAASPSSSPEEEEWDFLARWRSSSSSMVSGLSRMDQTGSRRLNTARPRR</sequence>
<evidence type="ECO:0000256" key="1">
    <source>
        <dbReference type="SAM" id="MobiDB-lite"/>
    </source>
</evidence>
<dbReference type="PaxDb" id="39947-A0A0P0WJZ6"/>
<protein>
    <submittedName>
        <fullName evidence="2">Os05g0274600 protein</fullName>
    </submittedName>
</protein>
<dbReference type="AlphaFoldDB" id="A0A0P0WJZ6"/>
<reference evidence="3" key="1">
    <citation type="journal article" date="2005" name="Nature">
        <title>The map-based sequence of the rice genome.</title>
        <authorList>
            <consortium name="International rice genome sequencing project (IRGSP)"/>
            <person name="Matsumoto T."/>
            <person name="Wu J."/>
            <person name="Kanamori H."/>
            <person name="Katayose Y."/>
            <person name="Fujisawa M."/>
            <person name="Namiki N."/>
            <person name="Mizuno H."/>
            <person name="Yamamoto K."/>
            <person name="Antonio B.A."/>
            <person name="Baba T."/>
            <person name="Sakata K."/>
            <person name="Nagamura Y."/>
            <person name="Aoki H."/>
            <person name="Arikawa K."/>
            <person name="Arita K."/>
            <person name="Bito T."/>
            <person name="Chiden Y."/>
            <person name="Fujitsuka N."/>
            <person name="Fukunaka R."/>
            <person name="Hamada M."/>
            <person name="Harada C."/>
            <person name="Hayashi A."/>
            <person name="Hijishita S."/>
            <person name="Honda M."/>
            <person name="Hosokawa S."/>
            <person name="Ichikawa Y."/>
            <person name="Idonuma A."/>
            <person name="Iijima M."/>
            <person name="Ikeda M."/>
            <person name="Ikeno M."/>
            <person name="Ito K."/>
            <person name="Ito S."/>
            <person name="Ito T."/>
            <person name="Ito Y."/>
            <person name="Ito Y."/>
            <person name="Iwabuchi A."/>
            <person name="Kamiya K."/>
            <person name="Karasawa W."/>
            <person name="Kurita K."/>
            <person name="Katagiri S."/>
            <person name="Kikuta A."/>
            <person name="Kobayashi H."/>
            <person name="Kobayashi N."/>
            <person name="Machita K."/>
            <person name="Maehara T."/>
            <person name="Masukawa M."/>
            <person name="Mizubayashi T."/>
            <person name="Mukai Y."/>
            <person name="Nagasaki H."/>
            <person name="Nagata Y."/>
            <person name="Naito S."/>
            <person name="Nakashima M."/>
            <person name="Nakama Y."/>
            <person name="Nakamichi Y."/>
            <person name="Nakamura M."/>
            <person name="Meguro A."/>
            <person name="Negishi M."/>
            <person name="Ohta I."/>
            <person name="Ohta T."/>
            <person name="Okamoto M."/>
            <person name="Ono N."/>
            <person name="Saji S."/>
            <person name="Sakaguchi M."/>
            <person name="Sakai K."/>
            <person name="Shibata M."/>
            <person name="Shimokawa T."/>
            <person name="Song J."/>
            <person name="Takazaki Y."/>
            <person name="Terasawa K."/>
            <person name="Tsugane M."/>
            <person name="Tsuji K."/>
            <person name="Ueda S."/>
            <person name="Waki K."/>
            <person name="Yamagata H."/>
            <person name="Yamamoto M."/>
            <person name="Yamamoto S."/>
            <person name="Yamane H."/>
            <person name="Yoshiki S."/>
            <person name="Yoshihara R."/>
            <person name="Yukawa K."/>
            <person name="Zhong H."/>
            <person name="Yano M."/>
            <person name="Yuan Q."/>
            <person name="Ouyang S."/>
            <person name="Liu J."/>
            <person name="Jones K.M."/>
            <person name="Gansberger K."/>
            <person name="Moffat K."/>
            <person name="Hill J."/>
            <person name="Bera J."/>
            <person name="Fadrosh D."/>
            <person name="Jin S."/>
            <person name="Johri S."/>
            <person name="Kim M."/>
            <person name="Overton L."/>
            <person name="Reardon M."/>
            <person name="Tsitrin T."/>
            <person name="Vuong H."/>
            <person name="Weaver B."/>
            <person name="Ciecko A."/>
            <person name="Tallon L."/>
            <person name="Jackson J."/>
            <person name="Pai G."/>
            <person name="Aken S.V."/>
            <person name="Utterback T."/>
            <person name="Reidmuller S."/>
            <person name="Feldblyum T."/>
            <person name="Hsiao J."/>
            <person name="Zismann V."/>
            <person name="Iobst S."/>
            <person name="de Vazeille A.R."/>
            <person name="Buell C.R."/>
            <person name="Ying K."/>
            <person name="Li Y."/>
            <person name="Lu T."/>
            <person name="Huang Y."/>
            <person name="Zhao Q."/>
            <person name="Feng Q."/>
            <person name="Zhang L."/>
            <person name="Zhu J."/>
            <person name="Weng Q."/>
            <person name="Mu J."/>
            <person name="Lu Y."/>
            <person name="Fan D."/>
            <person name="Liu Y."/>
            <person name="Guan J."/>
            <person name="Zhang Y."/>
            <person name="Yu S."/>
            <person name="Liu X."/>
            <person name="Zhang Y."/>
            <person name="Hong G."/>
            <person name="Han B."/>
            <person name="Choisne N."/>
            <person name="Demange N."/>
            <person name="Orjeda G."/>
            <person name="Samain S."/>
            <person name="Cattolico L."/>
            <person name="Pelletier E."/>
            <person name="Couloux A."/>
            <person name="Segurens B."/>
            <person name="Wincker P."/>
            <person name="D'Hont A."/>
            <person name="Scarpelli C."/>
            <person name="Weissenbach J."/>
            <person name="Salanoubat M."/>
            <person name="Quetier F."/>
            <person name="Yu Y."/>
            <person name="Kim H.R."/>
            <person name="Rambo T."/>
            <person name="Currie J."/>
            <person name="Collura K."/>
            <person name="Luo M."/>
            <person name="Yang T."/>
            <person name="Ammiraju J.S.S."/>
            <person name="Engler F."/>
            <person name="Soderlund C."/>
            <person name="Wing R.A."/>
            <person name="Palmer L.E."/>
            <person name="de la Bastide M."/>
            <person name="Spiegel L."/>
            <person name="Nascimento L."/>
            <person name="Zutavern T."/>
            <person name="O'Shaughnessy A."/>
            <person name="Dike S."/>
            <person name="Dedhia N."/>
            <person name="Preston R."/>
            <person name="Balija V."/>
            <person name="McCombie W.R."/>
            <person name="Chow T."/>
            <person name="Chen H."/>
            <person name="Chung M."/>
            <person name="Chen C."/>
            <person name="Shaw J."/>
            <person name="Wu H."/>
            <person name="Hsiao K."/>
            <person name="Chao Y."/>
            <person name="Chu M."/>
            <person name="Cheng C."/>
            <person name="Hour A."/>
            <person name="Lee P."/>
            <person name="Lin S."/>
            <person name="Lin Y."/>
            <person name="Liou J."/>
            <person name="Liu S."/>
            <person name="Hsing Y."/>
            <person name="Raghuvanshi S."/>
            <person name="Mohanty A."/>
            <person name="Bharti A.K."/>
            <person name="Gaur A."/>
            <person name="Gupta V."/>
            <person name="Kumar D."/>
            <person name="Ravi V."/>
            <person name="Vij S."/>
            <person name="Kapur A."/>
            <person name="Khurana P."/>
            <person name="Khurana P."/>
            <person name="Khurana J.P."/>
            <person name="Tyagi A.K."/>
            <person name="Gaikwad K."/>
            <person name="Singh A."/>
            <person name="Dalal V."/>
            <person name="Srivastava S."/>
            <person name="Dixit A."/>
            <person name="Pal A.K."/>
            <person name="Ghazi I.A."/>
            <person name="Yadav M."/>
            <person name="Pandit A."/>
            <person name="Bhargava A."/>
            <person name="Sureshbabu K."/>
            <person name="Batra K."/>
            <person name="Sharma T.R."/>
            <person name="Mohapatra T."/>
            <person name="Singh N.K."/>
            <person name="Messing J."/>
            <person name="Nelson A.B."/>
            <person name="Fuks G."/>
            <person name="Kavchok S."/>
            <person name="Keizer G."/>
            <person name="Linton E."/>
            <person name="Llaca V."/>
            <person name="Song R."/>
            <person name="Tanyolac B."/>
            <person name="Young S."/>
            <person name="Ho-Il K."/>
            <person name="Hahn J.H."/>
            <person name="Sangsakoo G."/>
            <person name="Vanavichit A."/>
            <person name="de Mattos Luiz.A.T."/>
            <person name="Zimmer P.D."/>
            <person name="Malone G."/>
            <person name="Dellagostin O."/>
            <person name="de Oliveira A.C."/>
            <person name="Bevan M."/>
            <person name="Bancroft I."/>
            <person name="Minx P."/>
            <person name="Cordum H."/>
            <person name="Wilson R."/>
            <person name="Cheng Z."/>
            <person name="Jin W."/>
            <person name="Jiang J."/>
            <person name="Leong S.A."/>
            <person name="Iwama H."/>
            <person name="Gojobori T."/>
            <person name="Itoh T."/>
            <person name="Niimura Y."/>
            <person name="Fujii Y."/>
            <person name="Habara T."/>
            <person name="Sakai H."/>
            <person name="Sato Y."/>
            <person name="Wilson G."/>
            <person name="Kumar K."/>
            <person name="McCouch S."/>
            <person name="Juretic N."/>
            <person name="Hoen D."/>
            <person name="Wright S."/>
            <person name="Bruskiewich R."/>
            <person name="Bureau T."/>
            <person name="Miyao A."/>
            <person name="Hirochika H."/>
            <person name="Nishikawa T."/>
            <person name="Kadowaki K."/>
            <person name="Sugiura M."/>
            <person name="Burr B."/>
            <person name="Sasaki T."/>
        </authorList>
    </citation>
    <scope>NUCLEOTIDE SEQUENCE [LARGE SCALE GENOMIC DNA]</scope>
    <source>
        <strain evidence="3">cv. Nipponbare</strain>
    </source>
</reference>
<evidence type="ECO:0000313" key="3">
    <source>
        <dbReference type="Proteomes" id="UP000059680"/>
    </source>
</evidence>
<evidence type="ECO:0000313" key="2">
    <source>
        <dbReference type="EMBL" id="BAS93106.1"/>
    </source>
</evidence>
<feature type="region of interest" description="Disordered" evidence="1">
    <location>
        <begin position="50"/>
        <end position="74"/>
    </location>
</feature>
<proteinExistence type="predicted"/>
<accession>A0A0P0WJZ6</accession>
<reference evidence="2 3" key="3">
    <citation type="journal article" date="2013" name="Rice">
        <title>Improvement of the Oryza sativa Nipponbare reference genome using next generation sequence and optical map data.</title>
        <authorList>
            <person name="Kawahara Y."/>
            <person name="de la Bastide M."/>
            <person name="Hamilton J.P."/>
            <person name="Kanamori H."/>
            <person name="McCombie W.R."/>
            <person name="Ouyang S."/>
            <person name="Schwartz D.C."/>
            <person name="Tanaka T."/>
            <person name="Wu J."/>
            <person name="Zhou S."/>
            <person name="Childs K.L."/>
            <person name="Davidson R.M."/>
            <person name="Lin H."/>
            <person name="Quesada-Ocampo L."/>
            <person name="Vaillancourt B."/>
            <person name="Sakai H."/>
            <person name="Lee S.S."/>
            <person name="Kim J."/>
            <person name="Numa H."/>
            <person name="Itoh T."/>
            <person name="Buell C.R."/>
            <person name="Matsumoto T."/>
        </authorList>
    </citation>
    <scope>NUCLEOTIDE SEQUENCE [LARGE SCALE GENOMIC DNA]</scope>
    <source>
        <strain evidence="3">cv. Nipponbare</strain>
    </source>
</reference>
<feature type="compositionally biased region" description="Low complexity" evidence="1">
    <location>
        <begin position="24"/>
        <end position="33"/>
    </location>
</feature>
<feature type="region of interest" description="Disordered" evidence="1">
    <location>
        <begin position="1"/>
        <end position="36"/>
    </location>
</feature>
<gene>
    <name evidence="2" type="ordered locus">Os05g0274600</name>
    <name evidence="2" type="ORF">OSNPB_050274600</name>
</gene>
<reference evidence="2 3" key="2">
    <citation type="journal article" date="2013" name="Plant Cell Physiol.">
        <title>Rice Annotation Project Database (RAP-DB): an integrative and interactive database for rice genomics.</title>
        <authorList>
            <person name="Sakai H."/>
            <person name="Lee S.S."/>
            <person name="Tanaka T."/>
            <person name="Numa H."/>
            <person name="Kim J."/>
            <person name="Kawahara Y."/>
            <person name="Wakimoto H."/>
            <person name="Yang C.C."/>
            <person name="Iwamoto M."/>
            <person name="Abe T."/>
            <person name="Yamada Y."/>
            <person name="Muto A."/>
            <person name="Inokuchi H."/>
            <person name="Ikemura T."/>
            <person name="Matsumoto T."/>
            <person name="Sasaki T."/>
            <person name="Itoh T."/>
        </authorList>
    </citation>
    <scope>NUCLEOTIDE SEQUENCE [LARGE SCALE GENOMIC DNA]</scope>
    <source>
        <strain evidence="3">cv. Nipponbare</strain>
    </source>
</reference>
<organism evidence="2 3">
    <name type="scientific">Oryza sativa subsp. japonica</name>
    <name type="common">Rice</name>
    <dbReference type="NCBI Taxonomy" id="39947"/>
    <lineage>
        <taxon>Eukaryota</taxon>
        <taxon>Viridiplantae</taxon>
        <taxon>Streptophyta</taxon>
        <taxon>Embryophyta</taxon>
        <taxon>Tracheophyta</taxon>
        <taxon>Spermatophyta</taxon>
        <taxon>Magnoliopsida</taxon>
        <taxon>Liliopsida</taxon>
        <taxon>Poales</taxon>
        <taxon>Poaceae</taxon>
        <taxon>BOP clade</taxon>
        <taxon>Oryzoideae</taxon>
        <taxon>Oryzeae</taxon>
        <taxon>Oryzinae</taxon>
        <taxon>Oryza</taxon>
        <taxon>Oryza sativa</taxon>
    </lineage>
</organism>
<dbReference type="EMBL" id="AP014961">
    <property type="protein sequence ID" value="BAS93106.1"/>
    <property type="molecule type" value="Genomic_DNA"/>
</dbReference>
<dbReference type="InParanoid" id="A0A0P0WJZ6"/>
<dbReference type="Proteomes" id="UP000059680">
    <property type="component" value="Chromosome 5"/>
</dbReference>
<name>A0A0P0WJZ6_ORYSJ</name>